<accession>A0A9E1DS66</accession>
<gene>
    <name evidence="1" type="ORF">KH315_00715</name>
</gene>
<dbReference type="EMBL" id="JAGZYH010000001">
    <property type="protein sequence ID" value="MBS6620687.1"/>
    <property type="molecule type" value="Genomic_DNA"/>
</dbReference>
<proteinExistence type="predicted"/>
<dbReference type="Proteomes" id="UP000811365">
    <property type="component" value="Unassembled WGS sequence"/>
</dbReference>
<dbReference type="RefSeq" id="WP_120020055.1">
    <property type="nucleotide sequence ID" value="NZ_CABVEJ010000001.1"/>
</dbReference>
<dbReference type="AlphaFoldDB" id="A0A9E1DS66"/>
<evidence type="ECO:0000313" key="2">
    <source>
        <dbReference type="Proteomes" id="UP000811365"/>
    </source>
</evidence>
<name>A0A9E1DS66_9FIRM</name>
<comment type="caution">
    <text evidence="1">The sequence shown here is derived from an EMBL/GenBank/DDBJ whole genome shotgun (WGS) entry which is preliminary data.</text>
</comment>
<sequence>MNRYYISVAGWNGAGVTAPCIIIGQEFEAETEREAGEAAEKSADEQFPGYAPFAVIRKVV</sequence>
<evidence type="ECO:0000313" key="1">
    <source>
        <dbReference type="EMBL" id="MBS6620687.1"/>
    </source>
</evidence>
<protein>
    <submittedName>
        <fullName evidence="1">Uncharacterized protein</fullName>
    </submittedName>
</protein>
<organism evidence="1 2">
    <name type="scientific">Faecalibacterium prausnitzii</name>
    <dbReference type="NCBI Taxonomy" id="853"/>
    <lineage>
        <taxon>Bacteria</taxon>
        <taxon>Bacillati</taxon>
        <taxon>Bacillota</taxon>
        <taxon>Clostridia</taxon>
        <taxon>Eubacteriales</taxon>
        <taxon>Oscillospiraceae</taxon>
        <taxon>Faecalibacterium</taxon>
    </lineage>
</organism>
<reference evidence="1" key="1">
    <citation type="submission" date="2021-02" db="EMBL/GenBank/DDBJ databases">
        <title>Infant gut strain persistence is associated with maternal origin, phylogeny, and functional potential including surface adhesion and iron acquisition.</title>
        <authorList>
            <person name="Lou Y.C."/>
        </authorList>
    </citation>
    <scope>NUCLEOTIDE SEQUENCE</scope>
    <source>
        <strain evidence="1">L2_039_000G1_dasL2_039_000G1_maxbin2.maxbin.077</strain>
    </source>
</reference>